<dbReference type="InParanoid" id="A0A077ZZ48"/>
<dbReference type="OMA" id="VCPPIEY"/>
<organism evidence="2 3">
    <name type="scientific">Stylonychia lemnae</name>
    <name type="common">Ciliate</name>
    <dbReference type="NCBI Taxonomy" id="5949"/>
    <lineage>
        <taxon>Eukaryota</taxon>
        <taxon>Sar</taxon>
        <taxon>Alveolata</taxon>
        <taxon>Ciliophora</taxon>
        <taxon>Intramacronucleata</taxon>
        <taxon>Spirotrichea</taxon>
        <taxon>Stichotrichia</taxon>
        <taxon>Sporadotrichida</taxon>
        <taxon>Oxytrichidae</taxon>
        <taxon>Stylonychinae</taxon>
        <taxon>Stylonychia</taxon>
    </lineage>
</organism>
<keyword evidence="1" id="KW-0472">Membrane</keyword>
<feature type="transmembrane region" description="Helical" evidence="1">
    <location>
        <begin position="82"/>
        <end position="104"/>
    </location>
</feature>
<feature type="transmembrane region" description="Helical" evidence="1">
    <location>
        <begin position="7"/>
        <end position="27"/>
    </location>
</feature>
<keyword evidence="1" id="KW-0812">Transmembrane</keyword>
<feature type="transmembrane region" description="Helical" evidence="1">
    <location>
        <begin position="125"/>
        <end position="148"/>
    </location>
</feature>
<feature type="transmembrane region" description="Helical" evidence="1">
    <location>
        <begin position="177"/>
        <end position="198"/>
    </location>
</feature>
<dbReference type="EMBL" id="CCKQ01004068">
    <property type="protein sequence ID" value="CDW75200.1"/>
    <property type="molecule type" value="Genomic_DNA"/>
</dbReference>
<reference evidence="2 3" key="1">
    <citation type="submission" date="2014-06" db="EMBL/GenBank/DDBJ databases">
        <authorList>
            <person name="Swart Estienne"/>
        </authorList>
    </citation>
    <scope>NUCLEOTIDE SEQUENCE [LARGE SCALE GENOMIC DNA]</scope>
    <source>
        <strain evidence="2 3">130c</strain>
    </source>
</reference>
<proteinExistence type="predicted"/>
<evidence type="ECO:0000313" key="2">
    <source>
        <dbReference type="EMBL" id="CDW75200.1"/>
    </source>
</evidence>
<sequence>MAQGLCRYYFLTACLFLFLAIFCANFQNQYKDAVCVPSKTAASIASTGTQTTAANTTSGSNSTINQLVTQVLDLQLTKIPSVLIGFYATLVALNSIIFLILLYFSKFLPRDFAKMGRILNCIGALLKIFPKLMILLHYIICILILVIIGQVGNGSCKNSYTIDSDGLPKETKMQSDGVILVLILSSLWILMHFGGSIVRSMIYIDPFLADPYDPTANRFYRLICQTFGP</sequence>
<name>A0A077ZZ48_STYLE</name>
<gene>
    <name evidence="2" type="primary">Contig15001.g15987</name>
    <name evidence="2" type="ORF">STYLEM_4187</name>
</gene>
<dbReference type="Proteomes" id="UP000039865">
    <property type="component" value="Unassembled WGS sequence"/>
</dbReference>
<accession>A0A077ZZ48</accession>
<keyword evidence="1" id="KW-1133">Transmembrane helix</keyword>
<evidence type="ECO:0000313" key="3">
    <source>
        <dbReference type="Proteomes" id="UP000039865"/>
    </source>
</evidence>
<protein>
    <submittedName>
        <fullName evidence="2">Uncharacterized protein</fullName>
    </submittedName>
</protein>
<evidence type="ECO:0000256" key="1">
    <source>
        <dbReference type="SAM" id="Phobius"/>
    </source>
</evidence>
<keyword evidence="3" id="KW-1185">Reference proteome</keyword>
<dbReference type="AlphaFoldDB" id="A0A077ZZ48"/>